<dbReference type="InterPro" id="IPR036523">
    <property type="entry name" value="SurE-like_sf"/>
</dbReference>
<feature type="binding site" evidence="9">
    <location>
        <position position="40"/>
    </location>
    <ligand>
        <name>a divalent metal cation</name>
        <dbReference type="ChEBI" id="CHEBI:60240"/>
    </ligand>
</feature>
<feature type="binding site" evidence="9">
    <location>
        <position position="8"/>
    </location>
    <ligand>
        <name>a divalent metal cation</name>
        <dbReference type="ChEBI" id="CHEBI:60240"/>
    </ligand>
</feature>
<dbReference type="EMBL" id="CP003587">
    <property type="protein sequence ID" value="AGY56508.1"/>
    <property type="molecule type" value="Genomic_DNA"/>
</dbReference>
<dbReference type="PATRIC" id="fig|1183438.3.peg.264"/>
<keyword evidence="7 9" id="KW-0547">Nucleotide-binding</keyword>
<dbReference type="KEGG" id="glj:GKIL_0261"/>
<dbReference type="eggNOG" id="COG0496">
    <property type="taxonomic scope" value="Bacteria"/>
</dbReference>
<dbReference type="HAMAP" id="MF_00060">
    <property type="entry name" value="SurE"/>
    <property type="match status" value="1"/>
</dbReference>
<evidence type="ECO:0000256" key="3">
    <source>
        <dbReference type="ARBA" id="ARBA00004496"/>
    </source>
</evidence>
<organism evidence="11 12">
    <name type="scientific">Gloeobacter kilaueensis (strain ATCC BAA-2537 / CCAP 1431/1 / ULC 316 / JS1)</name>
    <dbReference type="NCBI Taxonomy" id="1183438"/>
    <lineage>
        <taxon>Bacteria</taxon>
        <taxon>Bacillati</taxon>
        <taxon>Cyanobacteriota</taxon>
        <taxon>Cyanophyceae</taxon>
        <taxon>Gloeobacterales</taxon>
        <taxon>Gloeobacteraceae</taxon>
        <taxon>Gloeobacter</taxon>
    </lineage>
</organism>
<dbReference type="SUPFAM" id="SSF64167">
    <property type="entry name" value="SurE-like"/>
    <property type="match status" value="1"/>
</dbReference>
<feature type="domain" description="Survival protein SurE-like phosphatase/nucleotidase" evidence="10">
    <location>
        <begin position="3"/>
        <end position="190"/>
    </location>
</feature>
<feature type="binding site" evidence="9">
    <location>
        <position position="98"/>
    </location>
    <ligand>
        <name>a divalent metal cation</name>
        <dbReference type="ChEBI" id="CHEBI:60240"/>
    </ligand>
</feature>
<dbReference type="RefSeq" id="WP_023171517.1">
    <property type="nucleotide sequence ID" value="NC_022600.1"/>
</dbReference>
<evidence type="ECO:0000313" key="11">
    <source>
        <dbReference type="EMBL" id="AGY56508.1"/>
    </source>
</evidence>
<gene>
    <name evidence="9 11" type="primary">surE</name>
    <name evidence="11" type="ORF">GKIL_0261</name>
</gene>
<evidence type="ECO:0000259" key="10">
    <source>
        <dbReference type="Pfam" id="PF01975"/>
    </source>
</evidence>
<evidence type="ECO:0000313" key="12">
    <source>
        <dbReference type="Proteomes" id="UP000017396"/>
    </source>
</evidence>
<dbReference type="Proteomes" id="UP000017396">
    <property type="component" value="Chromosome"/>
</dbReference>
<dbReference type="HOGENOM" id="CLU_045192_1_3_3"/>
<evidence type="ECO:0000256" key="2">
    <source>
        <dbReference type="ARBA" id="ARBA00001946"/>
    </source>
</evidence>
<dbReference type="NCBIfam" id="NF001492">
    <property type="entry name" value="PRK00346.2-2"/>
    <property type="match status" value="1"/>
</dbReference>
<keyword evidence="6 9" id="KW-0479">Metal-binding</keyword>
<dbReference type="AlphaFoldDB" id="U5QCF1"/>
<accession>U5QCF1</accession>
<dbReference type="FunFam" id="3.40.1210.10:FF:000001">
    <property type="entry name" value="5'/3'-nucleotidase SurE"/>
    <property type="match status" value="1"/>
</dbReference>
<dbReference type="GO" id="GO:0004309">
    <property type="term" value="F:exopolyphosphatase activity"/>
    <property type="evidence" value="ECO:0007669"/>
    <property type="project" value="TreeGrafter"/>
</dbReference>
<evidence type="ECO:0000256" key="9">
    <source>
        <dbReference type="HAMAP-Rule" id="MF_00060"/>
    </source>
</evidence>
<evidence type="ECO:0000256" key="7">
    <source>
        <dbReference type="ARBA" id="ARBA00022741"/>
    </source>
</evidence>
<dbReference type="InterPro" id="IPR002828">
    <property type="entry name" value="SurE-like_Pase/nucleotidase"/>
</dbReference>
<sequence>MRILVSNDDGILAQGIRILANTLFEAGHAVTVVCPDRERSATGHALTMHKPLRAEPFGDLFAPGLAAWAVNGTPSDSVKLGLDALLGEKPDLVISGINRGPNLGSDVLYSGTVSAAMEGAIEGLPSIAVSLAGRSHLDFLPAARFVCRLVRALSLRPLAETFLLNVNVPALPESEILGSRVCRLGMRRYRDQFIERTDPRGATYYWLAGEVIESAEAADSDVVAVREGYIAITPLKYDLTYEPGLGQLESWDLAKLLD</sequence>
<dbReference type="GO" id="GO:0046872">
    <property type="term" value="F:metal ion binding"/>
    <property type="evidence" value="ECO:0007669"/>
    <property type="project" value="UniProtKB-UniRule"/>
</dbReference>
<dbReference type="InterPro" id="IPR030048">
    <property type="entry name" value="SurE"/>
</dbReference>
<feature type="binding site" evidence="9">
    <location>
        <position position="9"/>
    </location>
    <ligand>
        <name>a divalent metal cation</name>
        <dbReference type="ChEBI" id="CHEBI:60240"/>
    </ligand>
</feature>
<name>U5QCF1_GLOK1</name>
<comment type="catalytic activity">
    <reaction evidence="1 9">
        <text>a ribonucleoside 5'-phosphate + H2O = a ribonucleoside + phosphate</text>
        <dbReference type="Rhea" id="RHEA:12484"/>
        <dbReference type="ChEBI" id="CHEBI:15377"/>
        <dbReference type="ChEBI" id="CHEBI:18254"/>
        <dbReference type="ChEBI" id="CHEBI:43474"/>
        <dbReference type="ChEBI" id="CHEBI:58043"/>
        <dbReference type="EC" id="3.1.3.5"/>
    </reaction>
</comment>
<reference evidence="11 12" key="1">
    <citation type="journal article" date="2013" name="PLoS ONE">
        <title>Cultivation and Complete Genome Sequencing of Gloeobacter kilaueensis sp. nov., from a Lava Cave in Kilauea Caldera, Hawai'i.</title>
        <authorList>
            <person name="Saw J.H."/>
            <person name="Schatz M."/>
            <person name="Brown M.V."/>
            <person name="Kunkel D.D."/>
            <person name="Foster J.S."/>
            <person name="Shick H."/>
            <person name="Christensen S."/>
            <person name="Hou S."/>
            <person name="Wan X."/>
            <person name="Donachie S.P."/>
        </authorList>
    </citation>
    <scope>NUCLEOTIDE SEQUENCE [LARGE SCALE GENOMIC DNA]</scope>
    <source>
        <strain evidence="12">JS</strain>
    </source>
</reference>
<dbReference type="PANTHER" id="PTHR30457">
    <property type="entry name" value="5'-NUCLEOTIDASE SURE"/>
    <property type="match status" value="1"/>
</dbReference>
<keyword evidence="12" id="KW-1185">Reference proteome</keyword>
<dbReference type="OrthoDB" id="9780815at2"/>
<dbReference type="GO" id="GO:0000166">
    <property type="term" value="F:nucleotide binding"/>
    <property type="evidence" value="ECO:0007669"/>
    <property type="project" value="UniProtKB-KW"/>
</dbReference>
<keyword evidence="5 9" id="KW-0963">Cytoplasm</keyword>
<dbReference type="NCBIfam" id="TIGR00087">
    <property type="entry name" value="surE"/>
    <property type="match status" value="1"/>
</dbReference>
<dbReference type="Pfam" id="PF01975">
    <property type="entry name" value="SurE"/>
    <property type="match status" value="1"/>
</dbReference>
<evidence type="ECO:0000256" key="4">
    <source>
        <dbReference type="ARBA" id="ARBA00011062"/>
    </source>
</evidence>
<evidence type="ECO:0000256" key="6">
    <source>
        <dbReference type="ARBA" id="ARBA00022723"/>
    </source>
</evidence>
<proteinExistence type="inferred from homology"/>
<comment type="subcellular location">
    <subcellularLocation>
        <location evidence="3 9">Cytoplasm</location>
    </subcellularLocation>
</comment>
<dbReference type="NCBIfam" id="NF001490">
    <property type="entry name" value="PRK00346.1-4"/>
    <property type="match status" value="1"/>
</dbReference>
<dbReference type="PANTHER" id="PTHR30457:SF12">
    <property type="entry name" value="5'_3'-NUCLEOTIDASE SURE"/>
    <property type="match status" value="1"/>
</dbReference>
<dbReference type="GO" id="GO:0008254">
    <property type="term" value="F:3'-nucleotidase activity"/>
    <property type="evidence" value="ECO:0007669"/>
    <property type="project" value="TreeGrafter"/>
</dbReference>
<dbReference type="EC" id="3.1.3.5" evidence="9"/>
<evidence type="ECO:0000256" key="1">
    <source>
        <dbReference type="ARBA" id="ARBA00000815"/>
    </source>
</evidence>
<protein>
    <recommendedName>
        <fullName evidence="9">5'-nucleotidase SurE</fullName>
        <ecNumber evidence="9">3.1.3.5</ecNumber>
    </recommendedName>
    <alternativeName>
        <fullName evidence="9">Nucleoside 5'-monophosphate phosphohydrolase</fullName>
    </alternativeName>
</protein>
<comment type="function">
    <text evidence="9">Nucleotidase that shows phosphatase activity on nucleoside 5'-monophosphates.</text>
</comment>
<dbReference type="GO" id="GO:0008253">
    <property type="term" value="F:5'-nucleotidase activity"/>
    <property type="evidence" value="ECO:0007669"/>
    <property type="project" value="UniProtKB-UniRule"/>
</dbReference>
<comment type="similarity">
    <text evidence="4 9">Belongs to the SurE nucleotidase family.</text>
</comment>
<comment type="cofactor">
    <cofactor evidence="9">
        <name>a divalent metal cation</name>
        <dbReference type="ChEBI" id="CHEBI:60240"/>
    </cofactor>
    <text evidence="9">Binds 1 divalent metal cation per subunit.</text>
</comment>
<keyword evidence="8 9" id="KW-0378">Hydrolase</keyword>
<evidence type="ECO:0000256" key="5">
    <source>
        <dbReference type="ARBA" id="ARBA00022490"/>
    </source>
</evidence>
<dbReference type="STRING" id="1183438.GKIL_0261"/>
<dbReference type="GO" id="GO:0005737">
    <property type="term" value="C:cytoplasm"/>
    <property type="evidence" value="ECO:0007669"/>
    <property type="project" value="UniProtKB-SubCell"/>
</dbReference>
<dbReference type="Gene3D" id="3.40.1210.10">
    <property type="entry name" value="Survival protein SurE-like phosphatase/nucleotidase"/>
    <property type="match status" value="1"/>
</dbReference>
<comment type="cofactor">
    <cofactor evidence="2">
        <name>Mg(2+)</name>
        <dbReference type="ChEBI" id="CHEBI:18420"/>
    </cofactor>
</comment>
<evidence type="ECO:0000256" key="8">
    <source>
        <dbReference type="ARBA" id="ARBA00022801"/>
    </source>
</evidence>